<dbReference type="HOGENOM" id="CLU_041038_0_0_1"/>
<keyword evidence="7" id="KW-0408">Iron</keyword>
<gene>
    <name evidence="12" type="ORF">SEPMUDRAFT_154882</name>
</gene>
<evidence type="ECO:0000256" key="9">
    <source>
        <dbReference type="PIRSR" id="PIRSR601621-4"/>
    </source>
</evidence>
<keyword evidence="10" id="KW-0732">Signal</keyword>
<keyword evidence="7 10" id="KW-0106">Calcium</keyword>
<keyword evidence="9" id="KW-1015">Disulfide bond</keyword>
<dbReference type="InterPro" id="IPR002016">
    <property type="entry name" value="Haem_peroxidase"/>
</dbReference>
<feature type="binding site" evidence="7">
    <location>
        <position position="260"/>
    </location>
    <ligand>
        <name>Ca(2+)</name>
        <dbReference type="ChEBI" id="CHEBI:29108"/>
        <label>2</label>
    </ligand>
</feature>
<feature type="binding site" evidence="7">
    <location>
        <position position="104"/>
    </location>
    <ligand>
        <name>Ca(2+)</name>
        <dbReference type="ChEBI" id="CHEBI:29108"/>
        <label>1</label>
    </ligand>
</feature>
<comment type="cofactor">
    <cofactor evidence="7 10">
        <name>Ca(2+)</name>
        <dbReference type="ChEBI" id="CHEBI:29108"/>
    </cofactor>
    <text evidence="7 10">Binds 2 calcium ions per subunit.</text>
</comment>
<feature type="chain" id="PRO_5006993144" description="Peroxidase" evidence="10">
    <location>
        <begin position="25"/>
        <end position="351"/>
    </location>
</feature>
<comment type="similarity">
    <text evidence="1 10">Belongs to the peroxidase family. Ligninase subfamily.</text>
</comment>
<dbReference type="GO" id="GO:0000302">
    <property type="term" value="P:response to reactive oxygen species"/>
    <property type="evidence" value="ECO:0007669"/>
    <property type="project" value="TreeGrafter"/>
</dbReference>
<dbReference type="PROSITE" id="PS50873">
    <property type="entry name" value="PEROXIDASE_4"/>
    <property type="match status" value="1"/>
</dbReference>
<evidence type="ECO:0000256" key="7">
    <source>
        <dbReference type="PIRSR" id="PIRSR601621-2"/>
    </source>
</evidence>
<keyword evidence="7 10" id="KW-0479">Metal-binding</keyword>
<dbReference type="InterPro" id="IPR001621">
    <property type="entry name" value="Ligninase"/>
</dbReference>
<evidence type="ECO:0000256" key="8">
    <source>
        <dbReference type="PIRSR" id="PIRSR601621-3"/>
    </source>
</evidence>
<proteinExistence type="inferred from homology"/>
<dbReference type="InterPro" id="IPR044831">
    <property type="entry name" value="Ccp1-like"/>
</dbReference>
<feature type="binding site" evidence="7">
    <location>
        <position position="121"/>
    </location>
    <ligand>
        <name>Ca(2+)</name>
        <dbReference type="ChEBI" id="CHEBI:29108"/>
        <label>1</label>
    </ligand>
</feature>
<dbReference type="Pfam" id="PF00141">
    <property type="entry name" value="peroxidase"/>
    <property type="match status" value="1"/>
</dbReference>
<feature type="binding site" evidence="7">
    <location>
        <position position="265"/>
    </location>
    <ligand>
        <name>Ca(2+)</name>
        <dbReference type="ChEBI" id="CHEBI:29108"/>
        <label>2</label>
    </ligand>
</feature>
<dbReference type="AlphaFoldDB" id="M3D7A2"/>
<name>M3D7A2_SPHMS</name>
<evidence type="ECO:0000256" key="5">
    <source>
        <dbReference type="ARBA" id="ARBA00023180"/>
    </source>
</evidence>
<dbReference type="Proteomes" id="UP000016931">
    <property type="component" value="Unassembled WGS sequence"/>
</dbReference>
<dbReference type="PANTHER" id="PTHR31356">
    <property type="entry name" value="THYLAKOID LUMENAL 29 KDA PROTEIN, CHLOROPLASTIC-RELATED"/>
    <property type="match status" value="1"/>
</dbReference>
<keyword evidence="5" id="KW-0325">Glycoprotein</keyword>
<dbReference type="PANTHER" id="PTHR31356:SF66">
    <property type="entry name" value="CATALASE-PEROXIDASE"/>
    <property type="match status" value="1"/>
</dbReference>
<dbReference type="Gene3D" id="1.10.520.10">
    <property type="match status" value="1"/>
</dbReference>
<feature type="binding site" evidence="7">
    <location>
        <position position="258"/>
    </location>
    <ligand>
        <name>Ca(2+)</name>
        <dbReference type="ChEBI" id="CHEBI:29108"/>
        <label>2</label>
    </ligand>
</feature>
<dbReference type="RefSeq" id="XP_016762166.1">
    <property type="nucleotide sequence ID" value="XM_016907586.1"/>
</dbReference>
<feature type="binding site" evidence="7">
    <location>
        <position position="125"/>
    </location>
    <ligand>
        <name>Ca(2+)</name>
        <dbReference type="ChEBI" id="CHEBI:29108"/>
        <label>1</label>
    </ligand>
</feature>
<evidence type="ECO:0000313" key="13">
    <source>
        <dbReference type="Proteomes" id="UP000016931"/>
    </source>
</evidence>
<comment type="cofactor">
    <cofactor evidence="7">
        <name>heme b</name>
        <dbReference type="ChEBI" id="CHEBI:60344"/>
    </cofactor>
    <text evidence="7">Binds 1 heme b (iron(II)-protoporphyrin IX) group per subunit.</text>
</comment>
<feature type="signal peptide" evidence="10">
    <location>
        <begin position="1"/>
        <end position="24"/>
    </location>
</feature>
<dbReference type="OrthoDB" id="2113341at2759"/>
<feature type="domain" description="Plant heme peroxidase family profile" evidence="11">
    <location>
        <begin position="111"/>
        <end position="347"/>
    </location>
</feature>
<keyword evidence="2 10" id="KW-0575">Peroxidase</keyword>
<dbReference type="EMBL" id="KB456262">
    <property type="protein sequence ID" value="EMF14045.1"/>
    <property type="molecule type" value="Genomic_DNA"/>
</dbReference>
<feature type="active site" description="Proton acceptor" evidence="6">
    <location>
        <position position="103"/>
    </location>
</feature>
<organism evidence="12 13">
    <name type="scientific">Sphaerulina musiva (strain SO2202)</name>
    <name type="common">Poplar stem canker fungus</name>
    <name type="synonym">Septoria musiva</name>
    <dbReference type="NCBI Taxonomy" id="692275"/>
    <lineage>
        <taxon>Eukaryota</taxon>
        <taxon>Fungi</taxon>
        <taxon>Dikarya</taxon>
        <taxon>Ascomycota</taxon>
        <taxon>Pezizomycotina</taxon>
        <taxon>Dothideomycetes</taxon>
        <taxon>Dothideomycetidae</taxon>
        <taxon>Mycosphaerellales</taxon>
        <taxon>Mycosphaerellaceae</taxon>
        <taxon>Sphaerulina</taxon>
    </lineage>
</organism>
<dbReference type="GO" id="GO:0020037">
    <property type="term" value="F:heme binding"/>
    <property type="evidence" value="ECO:0007669"/>
    <property type="project" value="UniProtKB-UniRule"/>
</dbReference>
<keyword evidence="4 10" id="KW-0560">Oxidoreductase</keyword>
<evidence type="ECO:0000256" key="1">
    <source>
        <dbReference type="ARBA" id="ARBA00006089"/>
    </source>
</evidence>
<evidence type="ECO:0000256" key="2">
    <source>
        <dbReference type="ARBA" id="ARBA00022559"/>
    </source>
</evidence>
<evidence type="ECO:0000256" key="6">
    <source>
        <dbReference type="PIRSR" id="PIRSR601621-1"/>
    </source>
</evidence>
<accession>M3D7A2</accession>
<dbReference type="InterPro" id="IPR010255">
    <property type="entry name" value="Haem_peroxidase_sf"/>
</dbReference>
<feature type="disulfide bond" evidence="9">
    <location>
        <begin position="90"/>
        <end position="180"/>
    </location>
</feature>
<reference evidence="12 13" key="1">
    <citation type="journal article" date="2012" name="PLoS Pathog.">
        <title>Diverse lifestyles and strategies of plant pathogenesis encoded in the genomes of eighteen Dothideomycetes fungi.</title>
        <authorList>
            <person name="Ohm R.A."/>
            <person name="Feau N."/>
            <person name="Henrissat B."/>
            <person name="Schoch C.L."/>
            <person name="Horwitz B.A."/>
            <person name="Barry K.W."/>
            <person name="Condon B.J."/>
            <person name="Copeland A.C."/>
            <person name="Dhillon B."/>
            <person name="Glaser F."/>
            <person name="Hesse C.N."/>
            <person name="Kosti I."/>
            <person name="LaButti K."/>
            <person name="Lindquist E.A."/>
            <person name="Lucas S."/>
            <person name="Salamov A.A."/>
            <person name="Bradshaw R.E."/>
            <person name="Ciuffetti L."/>
            <person name="Hamelin R.C."/>
            <person name="Kema G.H.J."/>
            <person name="Lawrence C."/>
            <person name="Scott J.A."/>
            <person name="Spatafora J.W."/>
            <person name="Turgeon B.G."/>
            <person name="de Wit P.J.G.M."/>
            <person name="Zhong S."/>
            <person name="Goodwin S.B."/>
            <person name="Grigoriev I.V."/>
        </authorList>
    </citation>
    <scope>NUCLEOTIDE SEQUENCE [LARGE SCALE GENOMIC DNA]</scope>
    <source>
        <strain evidence="12 13">SO2202</strain>
    </source>
</reference>
<dbReference type="STRING" id="692275.M3D7A2"/>
<feature type="binding site" description="axial binding residue" evidence="7">
    <location>
        <position position="238"/>
    </location>
    <ligand>
        <name>heme b</name>
        <dbReference type="ChEBI" id="CHEBI:60344"/>
    </ligand>
    <ligandPart>
        <name>Fe</name>
        <dbReference type="ChEBI" id="CHEBI:18248"/>
    </ligandPart>
</feature>
<dbReference type="GO" id="GO:0034599">
    <property type="term" value="P:cellular response to oxidative stress"/>
    <property type="evidence" value="ECO:0007669"/>
    <property type="project" value="InterPro"/>
</dbReference>
<keyword evidence="3 7" id="KW-0349">Heme</keyword>
<dbReference type="OMA" id="NRSACEW"/>
<dbReference type="EC" id="1.11.1.-" evidence="10"/>
<protein>
    <recommendedName>
        <fullName evidence="10">Peroxidase</fullName>
        <ecNumber evidence="10">1.11.1.-</ecNumber>
    </recommendedName>
</protein>
<keyword evidence="13" id="KW-1185">Reference proteome</keyword>
<dbReference type="eggNOG" id="ENOG502QT8W">
    <property type="taxonomic scope" value="Eukaryota"/>
</dbReference>
<dbReference type="GO" id="GO:0042744">
    <property type="term" value="P:hydrogen peroxide catabolic process"/>
    <property type="evidence" value="ECO:0007669"/>
    <property type="project" value="TreeGrafter"/>
</dbReference>
<dbReference type="SUPFAM" id="SSF48113">
    <property type="entry name" value="Heme-dependent peroxidases"/>
    <property type="match status" value="1"/>
</dbReference>
<evidence type="ECO:0000256" key="10">
    <source>
        <dbReference type="RuleBase" id="RU363051"/>
    </source>
</evidence>
<evidence type="ECO:0000256" key="4">
    <source>
        <dbReference type="ARBA" id="ARBA00023002"/>
    </source>
</evidence>
<evidence type="ECO:0000256" key="3">
    <source>
        <dbReference type="ARBA" id="ARBA00022617"/>
    </source>
</evidence>
<dbReference type="GO" id="GO:0004601">
    <property type="term" value="F:peroxidase activity"/>
    <property type="evidence" value="ECO:0007669"/>
    <property type="project" value="UniProtKB-KW"/>
</dbReference>
<dbReference type="GO" id="GO:0046872">
    <property type="term" value="F:metal ion binding"/>
    <property type="evidence" value="ECO:0007669"/>
    <property type="project" value="UniProtKB-UniRule"/>
</dbReference>
<evidence type="ECO:0000259" key="11">
    <source>
        <dbReference type="PROSITE" id="PS50873"/>
    </source>
</evidence>
<feature type="binding site" evidence="7">
    <location>
        <position position="239"/>
    </location>
    <ligand>
        <name>Ca(2+)</name>
        <dbReference type="ChEBI" id="CHEBI:29108"/>
        <label>2</label>
    </ligand>
</feature>
<dbReference type="GeneID" id="27904723"/>
<dbReference type="PRINTS" id="PR00458">
    <property type="entry name" value="PEROXIDASE"/>
</dbReference>
<evidence type="ECO:0000313" key="12">
    <source>
        <dbReference type="EMBL" id="EMF14045.1"/>
    </source>
</evidence>
<sequence>MRSKLSLWLVRMSLCSHLAVSAFSETIINPGPNGQSKISSTIKTSTRASTNSFPPVVSSTSSPISTTCPDFWTAVVSDLASSMRTPNGQCNNIARASIRFAFHDAAAFSSKLPFYAPAAGGADGSLLLSPTEILRKDNEGLHSYHSFLTSKFHSYQKTSNDALTAADLIQIAGATGILACPGGRIGRVFVGRKDTSQASPENLLPQAFGPGSDHNSLLNLFSDKGFSPRDLAALIGAHSTSIAKFQSQFGIPVGTPQDSTPGVWDTKYYREVYNNNPPPVSGVGRFESDVNLSRNLSKEGVGVHFRGFVDRQAEWGDAFARAWERLSLLGVEERGRGEMGDCTEVVGRAFS</sequence>
<feature type="binding site" evidence="7">
    <location>
        <position position="123"/>
    </location>
    <ligand>
        <name>Ca(2+)</name>
        <dbReference type="ChEBI" id="CHEBI:29108"/>
        <label>1</label>
    </ligand>
</feature>
<dbReference type="PRINTS" id="PR00462">
    <property type="entry name" value="LIGNINASE"/>
</dbReference>
<feature type="site" description="Transition state stabilizer" evidence="8">
    <location>
        <position position="99"/>
    </location>
</feature>
<dbReference type="Gene3D" id="1.10.420.10">
    <property type="entry name" value="Peroxidase, domain 2"/>
    <property type="match status" value="1"/>
</dbReference>